<proteinExistence type="predicted"/>
<protein>
    <submittedName>
        <fullName evidence="1">Uncharacterized protein</fullName>
    </submittedName>
</protein>
<name>A0A4Y2U8H4_ARAVE</name>
<keyword evidence="2" id="KW-1185">Reference proteome</keyword>
<dbReference type="EMBL" id="BGPR01034640">
    <property type="protein sequence ID" value="GBO09108.1"/>
    <property type="molecule type" value="Genomic_DNA"/>
</dbReference>
<comment type="caution">
    <text evidence="1">The sequence shown here is derived from an EMBL/GenBank/DDBJ whole genome shotgun (WGS) entry which is preliminary data.</text>
</comment>
<evidence type="ECO:0000313" key="1">
    <source>
        <dbReference type="EMBL" id="GBO09108.1"/>
    </source>
</evidence>
<reference evidence="1 2" key="1">
    <citation type="journal article" date="2019" name="Sci. Rep.">
        <title>Orb-weaving spider Araneus ventricosus genome elucidates the spidroin gene catalogue.</title>
        <authorList>
            <person name="Kono N."/>
            <person name="Nakamura H."/>
            <person name="Ohtoshi R."/>
            <person name="Moran D.A.P."/>
            <person name="Shinohara A."/>
            <person name="Yoshida Y."/>
            <person name="Fujiwara M."/>
            <person name="Mori M."/>
            <person name="Tomita M."/>
            <person name="Arakawa K."/>
        </authorList>
    </citation>
    <scope>NUCLEOTIDE SEQUENCE [LARGE SCALE GENOMIC DNA]</scope>
</reference>
<evidence type="ECO:0000313" key="2">
    <source>
        <dbReference type="Proteomes" id="UP000499080"/>
    </source>
</evidence>
<gene>
    <name evidence="1" type="ORF">AVEN_132032_1</name>
</gene>
<sequence length="124" mass="13769">MSPIQLAEFCAHINTDGHDLLLGSNGLSFLEFRLRFELFPVVGTGGIDVALGLVSASAVFRFVAVNSSHIKGTRRRHCISSLEYCRDICKANRRRNGATVRIPPTTVHKYEPRATRGFTKPHAF</sequence>
<organism evidence="1 2">
    <name type="scientific">Araneus ventricosus</name>
    <name type="common">Orbweaver spider</name>
    <name type="synonym">Epeira ventricosa</name>
    <dbReference type="NCBI Taxonomy" id="182803"/>
    <lineage>
        <taxon>Eukaryota</taxon>
        <taxon>Metazoa</taxon>
        <taxon>Ecdysozoa</taxon>
        <taxon>Arthropoda</taxon>
        <taxon>Chelicerata</taxon>
        <taxon>Arachnida</taxon>
        <taxon>Araneae</taxon>
        <taxon>Araneomorphae</taxon>
        <taxon>Entelegynae</taxon>
        <taxon>Araneoidea</taxon>
        <taxon>Araneidae</taxon>
        <taxon>Araneus</taxon>
    </lineage>
</organism>
<dbReference type="Proteomes" id="UP000499080">
    <property type="component" value="Unassembled WGS sequence"/>
</dbReference>
<dbReference type="AlphaFoldDB" id="A0A4Y2U8H4"/>
<accession>A0A4Y2U8H4</accession>